<evidence type="ECO:0000313" key="2">
    <source>
        <dbReference type="Proteomes" id="UP000434052"/>
    </source>
</evidence>
<dbReference type="EMBL" id="QMIF01000003">
    <property type="protein sequence ID" value="TVM34898.1"/>
    <property type="molecule type" value="Genomic_DNA"/>
</dbReference>
<proteinExistence type="predicted"/>
<protein>
    <submittedName>
        <fullName evidence="1">Uncharacterized protein</fullName>
    </submittedName>
</protein>
<name>A0A6P1ZLG2_9BACT</name>
<dbReference type="Proteomes" id="UP000434052">
    <property type="component" value="Unassembled WGS sequence"/>
</dbReference>
<accession>A0A6P1ZLG2</accession>
<comment type="caution">
    <text evidence="1">The sequence shown here is derived from an EMBL/GenBank/DDBJ whole genome shotgun (WGS) entry which is preliminary data.</text>
</comment>
<evidence type="ECO:0000313" key="1">
    <source>
        <dbReference type="EMBL" id="TVM34898.1"/>
    </source>
</evidence>
<dbReference type="OrthoDB" id="2004071at2"/>
<dbReference type="AlphaFoldDB" id="A0A6P1ZLG2"/>
<gene>
    <name evidence="1" type="ORF">DQK91_05670</name>
</gene>
<reference evidence="1 2" key="1">
    <citation type="submission" date="2018-06" db="EMBL/GenBank/DDBJ databases">
        <title>Complete genome of Desulfovibrio marinus P48SEP.</title>
        <authorList>
            <person name="Crispim J.S."/>
            <person name="Vidigal P.M.P."/>
            <person name="Silva L.C.F."/>
            <person name="Araujo L.C."/>
            <person name="Laguardia C.N."/>
            <person name="Dias R.S."/>
            <person name="Sousa M.P."/>
            <person name="Paula S.O."/>
            <person name="Silva C."/>
        </authorList>
    </citation>
    <scope>NUCLEOTIDE SEQUENCE [LARGE SCALE GENOMIC DNA]</scope>
    <source>
        <strain evidence="1 2">P48SEP</strain>
    </source>
</reference>
<organism evidence="1 2">
    <name type="scientific">Oceanidesulfovibrio marinus</name>
    <dbReference type="NCBI Taxonomy" id="370038"/>
    <lineage>
        <taxon>Bacteria</taxon>
        <taxon>Pseudomonadati</taxon>
        <taxon>Thermodesulfobacteriota</taxon>
        <taxon>Desulfovibrionia</taxon>
        <taxon>Desulfovibrionales</taxon>
        <taxon>Desulfovibrionaceae</taxon>
        <taxon>Oceanidesulfovibrio</taxon>
    </lineage>
</organism>
<sequence>MGGNLNQIALVFNQTGRVDNDNLEDAHLELQEHFREMMLLLGKIEKRLKDKIFRE</sequence>